<evidence type="ECO:0000256" key="1">
    <source>
        <dbReference type="SAM" id="Phobius"/>
    </source>
</evidence>
<evidence type="ECO:0000313" key="3">
    <source>
        <dbReference type="Proteomes" id="UP000827721"/>
    </source>
</evidence>
<organism evidence="2 3">
    <name type="scientific">Xanthoceras sorbifolium</name>
    <dbReference type="NCBI Taxonomy" id="99658"/>
    <lineage>
        <taxon>Eukaryota</taxon>
        <taxon>Viridiplantae</taxon>
        <taxon>Streptophyta</taxon>
        <taxon>Embryophyta</taxon>
        <taxon>Tracheophyta</taxon>
        <taxon>Spermatophyta</taxon>
        <taxon>Magnoliopsida</taxon>
        <taxon>eudicotyledons</taxon>
        <taxon>Gunneridae</taxon>
        <taxon>Pentapetalae</taxon>
        <taxon>rosids</taxon>
        <taxon>malvids</taxon>
        <taxon>Sapindales</taxon>
        <taxon>Sapindaceae</taxon>
        <taxon>Xanthoceroideae</taxon>
        <taxon>Xanthoceras</taxon>
    </lineage>
</organism>
<keyword evidence="1" id="KW-1133">Transmembrane helix</keyword>
<proteinExistence type="predicted"/>
<sequence length="159" mass="18362">MDYNLTVPSSISVMTITCTMDWLLWPISKDALIIRIGQRCVVFGMLALLYGLRFPLHYEEEKMKRVFMKFGHYHDFDLRKSIGDPKFWKNLLPSIEAIVHNKLSQFGHYLGKSPSDVENQDSGRVRVFQTSSSTKLVREAILSGSLKSNHIEIQDMRPK</sequence>
<keyword evidence="3" id="KW-1185">Reference proteome</keyword>
<reference evidence="2 3" key="1">
    <citation type="submission" date="2021-02" db="EMBL/GenBank/DDBJ databases">
        <title>Plant Genome Project.</title>
        <authorList>
            <person name="Zhang R.-G."/>
        </authorList>
    </citation>
    <scope>NUCLEOTIDE SEQUENCE [LARGE SCALE GENOMIC DNA]</scope>
    <source>
        <tissue evidence="2">Leaves</tissue>
    </source>
</reference>
<dbReference type="EMBL" id="JAFEMO010000008">
    <property type="protein sequence ID" value="KAH7565794.1"/>
    <property type="molecule type" value="Genomic_DNA"/>
</dbReference>
<name>A0ABQ8HN74_9ROSI</name>
<protein>
    <submittedName>
        <fullName evidence="2">Uncharacterized protein</fullName>
    </submittedName>
</protein>
<accession>A0ABQ8HN74</accession>
<keyword evidence="1" id="KW-0472">Membrane</keyword>
<feature type="transmembrane region" description="Helical" evidence="1">
    <location>
        <begin position="32"/>
        <end position="52"/>
    </location>
</feature>
<comment type="caution">
    <text evidence="2">The sequence shown here is derived from an EMBL/GenBank/DDBJ whole genome shotgun (WGS) entry which is preliminary data.</text>
</comment>
<dbReference type="Proteomes" id="UP000827721">
    <property type="component" value="Unassembled WGS sequence"/>
</dbReference>
<gene>
    <name evidence="2" type="ORF">JRO89_XS08G0017200</name>
</gene>
<evidence type="ECO:0000313" key="2">
    <source>
        <dbReference type="EMBL" id="KAH7565794.1"/>
    </source>
</evidence>
<keyword evidence="1" id="KW-0812">Transmembrane</keyword>